<dbReference type="CDD" id="cd01335">
    <property type="entry name" value="Radical_SAM"/>
    <property type="match status" value="1"/>
</dbReference>
<evidence type="ECO:0000313" key="8">
    <source>
        <dbReference type="Proteomes" id="UP001519342"/>
    </source>
</evidence>
<keyword evidence="2" id="KW-0949">S-adenosyl-L-methionine</keyword>
<accession>A0ABS4GBL4</accession>
<dbReference type="PANTHER" id="PTHR43409">
    <property type="entry name" value="ANAEROBIC MAGNESIUM-PROTOPORPHYRIN IX MONOMETHYL ESTER CYCLASE-RELATED"/>
    <property type="match status" value="1"/>
</dbReference>
<dbReference type="SMART" id="SM00729">
    <property type="entry name" value="Elp3"/>
    <property type="match status" value="1"/>
</dbReference>
<dbReference type="SUPFAM" id="SSF102114">
    <property type="entry name" value="Radical SAM enzymes"/>
    <property type="match status" value="1"/>
</dbReference>
<gene>
    <name evidence="7" type="ORF">J2Z76_000945</name>
</gene>
<dbReference type="Pfam" id="PF04055">
    <property type="entry name" value="Radical_SAM"/>
    <property type="match status" value="1"/>
</dbReference>
<dbReference type="InterPro" id="IPR007197">
    <property type="entry name" value="rSAM"/>
</dbReference>
<dbReference type="SFLD" id="SFLDG01082">
    <property type="entry name" value="B12-binding_domain_containing"/>
    <property type="match status" value="1"/>
</dbReference>
<evidence type="ECO:0000313" key="7">
    <source>
        <dbReference type="EMBL" id="MBP1925088.1"/>
    </source>
</evidence>
<dbReference type="SFLD" id="SFLDG01095">
    <property type="entry name" value="Uncharacterised_Radical_SAM_Su"/>
    <property type="match status" value="1"/>
</dbReference>
<dbReference type="PROSITE" id="PS51257">
    <property type="entry name" value="PROKAR_LIPOPROTEIN"/>
    <property type="match status" value="1"/>
</dbReference>
<organism evidence="7 8">
    <name type="scientific">Sedimentibacter acidaminivorans</name>
    <dbReference type="NCBI Taxonomy" id="913099"/>
    <lineage>
        <taxon>Bacteria</taxon>
        <taxon>Bacillati</taxon>
        <taxon>Bacillota</taxon>
        <taxon>Tissierellia</taxon>
        <taxon>Sedimentibacter</taxon>
    </lineage>
</organism>
<dbReference type="InterPro" id="IPR058240">
    <property type="entry name" value="rSAM_sf"/>
</dbReference>
<keyword evidence="3" id="KW-0479">Metal-binding</keyword>
<name>A0ABS4GBL4_9FIRM</name>
<comment type="cofactor">
    <cofactor evidence="1">
        <name>[4Fe-4S] cluster</name>
        <dbReference type="ChEBI" id="CHEBI:49883"/>
    </cofactor>
</comment>
<evidence type="ECO:0000256" key="2">
    <source>
        <dbReference type="ARBA" id="ARBA00022691"/>
    </source>
</evidence>
<comment type="caution">
    <text evidence="7">The sequence shown here is derived from an EMBL/GenBank/DDBJ whole genome shotgun (WGS) entry which is preliminary data.</text>
</comment>
<evidence type="ECO:0000256" key="1">
    <source>
        <dbReference type="ARBA" id="ARBA00001966"/>
    </source>
</evidence>
<sequence>MYKNDTVYYPQDEMTTVLLPVTSGCSYNKCVFCAMYKDIKYSEVQFSDIEAELLNISIYTEKVFLIGADPISIGFDNMKRLLDKIHQYLPYCACVSSYASIKYISKYSVEELSILHDAGLRLLYIGFETGRDDILKLMNKGHTVNEAIKQAKKLNEAKIPFNSIVMYGIAGKGESVDNAVATAKMINQFITNGVITMNLKVANQTELNNMVIRGDFILPDGNERLVEIRTLLENLEPKKQMIFDTTHPTNIIKIKGTLQQDKERLIDKVTSYIK</sequence>
<dbReference type="PROSITE" id="PS51918">
    <property type="entry name" value="RADICAL_SAM"/>
    <property type="match status" value="1"/>
</dbReference>
<dbReference type="SFLD" id="SFLDS00029">
    <property type="entry name" value="Radical_SAM"/>
    <property type="match status" value="1"/>
</dbReference>
<dbReference type="PANTHER" id="PTHR43409:SF4">
    <property type="entry name" value="RADICAL SAM SUPERFAMILY PROTEIN"/>
    <property type="match status" value="1"/>
</dbReference>
<evidence type="ECO:0000256" key="5">
    <source>
        <dbReference type="ARBA" id="ARBA00023014"/>
    </source>
</evidence>
<keyword evidence="8" id="KW-1185">Reference proteome</keyword>
<protein>
    <submittedName>
        <fullName evidence="7">Radical SAM superfamily enzyme YgiQ (UPF0313 family)</fullName>
    </submittedName>
</protein>
<evidence type="ECO:0000259" key="6">
    <source>
        <dbReference type="PROSITE" id="PS51918"/>
    </source>
</evidence>
<feature type="domain" description="Radical SAM core" evidence="6">
    <location>
        <begin position="11"/>
        <end position="244"/>
    </location>
</feature>
<evidence type="ECO:0000256" key="4">
    <source>
        <dbReference type="ARBA" id="ARBA00023004"/>
    </source>
</evidence>
<dbReference type="InterPro" id="IPR051198">
    <property type="entry name" value="BchE-like"/>
</dbReference>
<evidence type="ECO:0000256" key="3">
    <source>
        <dbReference type="ARBA" id="ARBA00022723"/>
    </source>
</evidence>
<keyword evidence="4" id="KW-0408">Iron</keyword>
<keyword evidence="5" id="KW-0411">Iron-sulfur</keyword>
<dbReference type="InterPro" id="IPR023404">
    <property type="entry name" value="rSAM_horseshoe"/>
</dbReference>
<dbReference type="InterPro" id="IPR006638">
    <property type="entry name" value="Elp3/MiaA/NifB-like_rSAM"/>
</dbReference>
<dbReference type="Gene3D" id="3.80.30.20">
    <property type="entry name" value="tm_1862 like domain"/>
    <property type="match status" value="1"/>
</dbReference>
<dbReference type="Proteomes" id="UP001519342">
    <property type="component" value="Unassembled WGS sequence"/>
</dbReference>
<proteinExistence type="predicted"/>
<reference evidence="7 8" key="1">
    <citation type="submission" date="2021-03" db="EMBL/GenBank/DDBJ databases">
        <title>Genomic Encyclopedia of Type Strains, Phase IV (KMG-IV): sequencing the most valuable type-strain genomes for metagenomic binning, comparative biology and taxonomic classification.</title>
        <authorList>
            <person name="Goeker M."/>
        </authorList>
    </citation>
    <scope>NUCLEOTIDE SEQUENCE [LARGE SCALE GENOMIC DNA]</scope>
    <source>
        <strain evidence="7 8">DSM 24004</strain>
    </source>
</reference>
<dbReference type="EMBL" id="JAGGKS010000002">
    <property type="protein sequence ID" value="MBP1925088.1"/>
    <property type="molecule type" value="Genomic_DNA"/>
</dbReference>